<dbReference type="PANTHER" id="PTHR39330">
    <property type="entry name" value="ETHANOLAMINE AMMONIA-LYASE LIGHT CHAIN"/>
    <property type="match status" value="1"/>
</dbReference>
<comment type="caution">
    <text evidence="6">The sequence shown here is derived from an EMBL/GenBank/DDBJ whole genome shotgun (WGS) entry which is preliminary data.</text>
</comment>
<dbReference type="GO" id="GO:0006520">
    <property type="term" value="P:amino acid metabolic process"/>
    <property type="evidence" value="ECO:0007669"/>
    <property type="project" value="InterPro"/>
</dbReference>
<dbReference type="InterPro" id="IPR042255">
    <property type="entry name" value="EutC_N"/>
</dbReference>
<dbReference type="EMBL" id="BMIQ01000002">
    <property type="protein sequence ID" value="GGD99938.1"/>
    <property type="molecule type" value="Genomic_DNA"/>
</dbReference>
<comment type="cofactor">
    <cofactor evidence="5">
        <name>adenosylcob(III)alamin</name>
        <dbReference type="ChEBI" id="CHEBI:18408"/>
    </cofactor>
    <text evidence="5">Binds between the large and small subunits.</text>
</comment>
<dbReference type="PIRSF" id="PIRSF018982">
    <property type="entry name" value="EutC"/>
    <property type="match status" value="1"/>
</dbReference>
<evidence type="ECO:0000256" key="5">
    <source>
        <dbReference type="HAMAP-Rule" id="MF_00601"/>
    </source>
</evidence>
<dbReference type="InterPro" id="IPR009246">
    <property type="entry name" value="EutC"/>
</dbReference>
<dbReference type="GO" id="GO:0046336">
    <property type="term" value="P:ethanolamine catabolic process"/>
    <property type="evidence" value="ECO:0007669"/>
    <property type="project" value="UniProtKB-UniRule"/>
</dbReference>
<comment type="catalytic activity">
    <reaction evidence="5">
        <text>ethanolamine = acetaldehyde + NH4(+)</text>
        <dbReference type="Rhea" id="RHEA:15313"/>
        <dbReference type="ChEBI" id="CHEBI:15343"/>
        <dbReference type="ChEBI" id="CHEBI:28938"/>
        <dbReference type="ChEBI" id="CHEBI:57603"/>
        <dbReference type="EC" id="4.3.1.7"/>
    </reaction>
</comment>
<comment type="similarity">
    <text evidence="5">Belongs to the EutC family.</text>
</comment>
<feature type="binding site" evidence="5">
    <location>
        <position position="210"/>
    </location>
    <ligand>
        <name>adenosylcob(III)alamin</name>
        <dbReference type="ChEBI" id="CHEBI:18408"/>
    </ligand>
</feature>
<gene>
    <name evidence="5 6" type="primary">eutC</name>
    <name evidence="6" type="ORF">GCM10011390_18430</name>
</gene>
<keyword evidence="1 5" id="KW-0846">Cobalamin</keyword>
<reference evidence="6" key="2">
    <citation type="submission" date="2020-09" db="EMBL/GenBank/DDBJ databases">
        <authorList>
            <person name="Sun Q."/>
            <person name="Zhou Y."/>
        </authorList>
    </citation>
    <scope>NUCLEOTIDE SEQUENCE</scope>
    <source>
        <strain evidence="6">CGMCC 1.15367</strain>
    </source>
</reference>
<dbReference type="GO" id="GO:0031471">
    <property type="term" value="C:ethanolamine degradation polyhedral organelle"/>
    <property type="evidence" value="ECO:0007669"/>
    <property type="project" value="UniProtKB-UniRule"/>
</dbReference>
<dbReference type="AlphaFoldDB" id="A0A917E3N9"/>
<dbReference type="Gene3D" id="1.10.30.40">
    <property type="entry name" value="Ethanolamine ammonia-lyase light chain (EutC), N-terminal domain"/>
    <property type="match status" value="1"/>
</dbReference>
<comment type="subunit">
    <text evidence="5">The basic unit is a heterodimer which dimerizes to form tetramers. The heterotetramers trimerize; 6 large subunits form a core ring with 6 small subunits projecting outwards.</text>
</comment>
<keyword evidence="2 5" id="KW-0456">Lyase</keyword>
<dbReference type="GO" id="GO:0008851">
    <property type="term" value="F:ethanolamine ammonia-lyase activity"/>
    <property type="evidence" value="ECO:0007669"/>
    <property type="project" value="UniProtKB-UniRule"/>
</dbReference>
<evidence type="ECO:0000256" key="1">
    <source>
        <dbReference type="ARBA" id="ARBA00022628"/>
    </source>
</evidence>
<evidence type="ECO:0000256" key="2">
    <source>
        <dbReference type="ARBA" id="ARBA00023239"/>
    </source>
</evidence>
<evidence type="ECO:0000313" key="6">
    <source>
        <dbReference type="EMBL" id="GGD99938.1"/>
    </source>
</evidence>
<comment type="function">
    <text evidence="5">Catalyzes the deamination of various vicinal amino-alcohols to oxo compounds. Allows this organism to utilize ethanolamine as the sole source of nitrogen and carbon in the presence of external vitamin B12.</text>
</comment>
<keyword evidence="4 5" id="KW-1283">Bacterial microcompartment</keyword>
<sequence length="267" mass="27447">MSADRAPPPSHPIAALRRHTAARIGLGRAGAGLPTAAHLDFAEAHARARDAVHAGFAAEAIEAELLGTGRAVLRIASAAPDRPTYLRRPDLGRRLGEPAQAALEAAGREGPFDLALIAADGLSAHAANLYAAGVAADVLRLLPGDWRVAPILVASQARVALSDPAGAALKARLVLMLIGERPGLSAADSLGAYLTFAPEPGRTTDADRNCVSNIREGGLPPSLAAPKLARLLTRATALGFSGTRLKDEEDLIEHAAQAALGAAPESR</sequence>
<reference evidence="6" key="1">
    <citation type="journal article" date="2014" name="Int. J. Syst. Evol. Microbiol.">
        <title>Complete genome sequence of Corynebacterium casei LMG S-19264T (=DSM 44701T), isolated from a smear-ripened cheese.</title>
        <authorList>
            <consortium name="US DOE Joint Genome Institute (JGI-PGF)"/>
            <person name="Walter F."/>
            <person name="Albersmeier A."/>
            <person name="Kalinowski J."/>
            <person name="Ruckert C."/>
        </authorList>
    </citation>
    <scope>NUCLEOTIDE SEQUENCE</scope>
    <source>
        <strain evidence="6">CGMCC 1.15367</strain>
    </source>
</reference>
<proteinExistence type="inferred from homology"/>
<dbReference type="PANTHER" id="PTHR39330:SF1">
    <property type="entry name" value="ETHANOLAMINE AMMONIA-LYASE SMALL SUBUNIT"/>
    <property type="match status" value="1"/>
</dbReference>
<dbReference type="Pfam" id="PF05985">
    <property type="entry name" value="EutC"/>
    <property type="match status" value="1"/>
</dbReference>
<dbReference type="EC" id="4.3.1.7" evidence="5"/>
<dbReference type="Gene3D" id="3.40.50.11240">
    <property type="entry name" value="Ethanolamine ammonia-lyase light chain (EutC)"/>
    <property type="match status" value="1"/>
</dbReference>
<evidence type="ECO:0000313" key="7">
    <source>
        <dbReference type="Proteomes" id="UP000644699"/>
    </source>
</evidence>
<feature type="binding site" evidence="5">
    <location>
        <position position="180"/>
    </location>
    <ligand>
        <name>adenosylcob(III)alamin</name>
        <dbReference type="ChEBI" id="CHEBI:18408"/>
    </ligand>
</feature>
<dbReference type="HAMAP" id="MF_00601">
    <property type="entry name" value="EutC"/>
    <property type="match status" value="1"/>
</dbReference>
<dbReference type="RefSeq" id="WP_188907918.1">
    <property type="nucleotide sequence ID" value="NZ_BMIQ01000002.1"/>
</dbReference>
<dbReference type="InterPro" id="IPR042251">
    <property type="entry name" value="EutC_C"/>
</dbReference>
<dbReference type="Proteomes" id="UP000644699">
    <property type="component" value="Unassembled WGS sequence"/>
</dbReference>
<organism evidence="6 7">
    <name type="scientific">Aureimonas endophytica</name>
    <dbReference type="NCBI Taxonomy" id="2027858"/>
    <lineage>
        <taxon>Bacteria</taxon>
        <taxon>Pseudomonadati</taxon>
        <taxon>Pseudomonadota</taxon>
        <taxon>Alphaproteobacteria</taxon>
        <taxon>Hyphomicrobiales</taxon>
        <taxon>Aurantimonadaceae</taxon>
        <taxon>Aureimonas</taxon>
    </lineage>
</organism>
<comment type="subcellular location">
    <subcellularLocation>
        <location evidence="5">Bacterial microcompartment</location>
    </subcellularLocation>
</comment>
<keyword evidence="3 5" id="KW-0170">Cobalt</keyword>
<dbReference type="NCBIfam" id="NF003971">
    <property type="entry name" value="PRK05465.1"/>
    <property type="match status" value="1"/>
</dbReference>
<feature type="binding site" evidence="5">
    <location>
        <position position="159"/>
    </location>
    <ligand>
        <name>adenosylcob(III)alamin</name>
        <dbReference type="ChEBI" id="CHEBI:18408"/>
    </ligand>
</feature>
<keyword evidence="7" id="KW-1185">Reference proteome</keyword>
<accession>A0A917E3N9</accession>
<dbReference type="GO" id="GO:0031419">
    <property type="term" value="F:cobalamin binding"/>
    <property type="evidence" value="ECO:0007669"/>
    <property type="project" value="UniProtKB-UniRule"/>
</dbReference>
<name>A0A917E3N9_9HYPH</name>
<comment type="pathway">
    <text evidence="5">Amine and polyamine degradation; ethanolamine degradation.</text>
</comment>
<evidence type="ECO:0000256" key="4">
    <source>
        <dbReference type="ARBA" id="ARBA00024446"/>
    </source>
</evidence>
<protein>
    <recommendedName>
        <fullName evidence="5">Ethanolamine ammonia-lyase small subunit</fullName>
        <shortName evidence="5">EAL small subunit</shortName>
        <ecNumber evidence="5">4.3.1.7</ecNumber>
    </recommendedName>
</protein>
<evidence type="ECO:0000256" key="3">
    <source>
        <dbReference type="ARBA" id="ARBA00023285"/>
    </source>
</evidence>
<dbReference type="GO" id="GO:0009350">
    <property type="term" value="C:ethanolamine ammonia-lyase complex"/>
    <property type="evidence" value="ECO:0007669"/>
    <property type="project" value="UniProtKB-UniRule"/>
</dbReference>